<protein>
    <recommendedName>
        <fullName evidence="7">Dihydropteridine reductase</fullName>
        <ecNumber evidence="6">1.5.1.34</ecNumber>
    </recommendedName>
    <alternativeName>
        <fullName evidence="8">Quinoid dihydropteridine reductase</fullName>
    </alternativeName>
</protein>
<dbReference type="VEuPathDB" id="CryptoDB:Vbra_14780"/>
<proteinExistence type="inferred from homology"/>
<evidence type="ECO:0000256" key="3">
    <source>
        <dbReference type="ARBA" id="ARBA00022857"/>
    </source>
</evidence>
<dbReference type="PANTHER" id="PTHR15104">
    <property type="entry name" value="DIHYDROPTERIDINE REDUCTASE"/>
    <property type="match status" value="1"/>
</dbReference>
<dbReference type="OrthoDB" id="1204at2759"/>
<dbReference type="PANTHER" id="PTHR15104:SF0">
    <property type="entry name" value="DIHYDROPTERIDINE REDUCTASE"/>
    <property type="match status" value="1"/>
</dbReference>
<evidence type="ECO:0000313" key="9">
    <source>
        <dbReference type="EMBL" id="CEM09097.1"/>
    </source>
</evidence>
<dbReference type="GO" id="GO:0006729">
    <property type="term" value="P:tetrahydrobiopterin biosynthetic process"/>
    <property type="evidence" value="ECO:0007669"/>
    <property type="project" value="UniProtKB-KW"/>
</dbReference>
<evidence type="ECO:0000256" key="4">
    <source>
        <dbReference type="ARBA" id="ARBA00023002"/>
    </source>
</evidence>
<dbReference type="AlphaFoldDB" id="A0A0G4F8M7"/>
<accession>A0A0G4F8M7</accession>
<dbReference type="STRING" id="1169540.A0A0G4F8M7"/>
<evidence type="ECO:0000256" key="6">
    <source>
        <dbReference type="ARBA" id="ARBA00039153"/>
    </source>
</evidence>
<comment type="similarity">
    <text evidence="1">Belongs to the short-chain dehydrogenases/reductases (SDR) family.</text>
</comment>
<dbReference type="InterPro" id="IPR002347">
    <property type="entry name" value="SDR_fam"/>
</dbReference>
<evidence type="ECO:0000256" key="8">
    <source>
        <dbReference type="ARBA" id="ARBA00041348"/>
    </source>
</evidence>
<dbReference type="GO" id="GO:0070404">
    <property type="term" value="F:NADH binding"/>
    <property type="evidence" value="ECO:0007669"/>
    <property type="project" value="TreeGrafter"/>
</dbReference>
<name>A0A0G4F8M7_VITBC</name>
<comment type="subunit">
    <text evidence="2">Homodimer.</text>
</comment>
<evidence type="ECO:0000256" key="5">
    <source>
        <dbReference type="ARBA" id="ARBA00023007"/>
    </source>
</evidence>
<dbReference type="Pfam" id="PF00106">
    <property type="entry name" value="adh_short"/>
    <property type="match status" value="1"/>
</dbReference>
<keyword evidence="3" id="KW-0521">NADP</keyword>
<dbReference type="FunFam" id="3.40.50.720:FF:000157">
    <property type="entry name" value="Quinoid dihydropteridine reductase"/>
    <property type="match status" value="1"/>
</dbReference>
<organism evidence="9 10">
    <name type="scientific">Vitrella brassicaformis (strain CCMP3155)</name>
    <dbReference type="NCBI Taxonomy" id="1169540"/>
    <lineage>
        <taxon>Eukaryota</taxon>
        <taxon>Sar</taxon>
        <taxon>Alveolata</taxon>
        <taxon>Colpodellida</taxon>
        <taxon>Vitrellaceae</taxon>
        <taxon>Vitrella</taxon>
    </lineage>
</organism>
<dbReference type="PhylomeDB" id="A0A0G4F8M7"/>
<dbReference type="Proteomes" id="UP000041254">
    <property type="component" value="Unassembled WGS sequence"/>
</dbReference>
<dbReference type="InParanoid" id="A0A0G4F8M7"/>
<dbReference type="GO" id="GO:0004155">
    <property type="term" value="F:6,7-dihydropteridine reductase activity"/>
    <property type="evidence" value="ECO:0007669"/>
    <property type="project" value="UniProtKB-EC"/>
</dbReference>
<dbReference type="OMA" id="WIEGTER"/>
<dbReference type="GO" id="GO:0005737">
    <property type="term" value="C:cytoplasm"/>
    <property type="evidence" value="ECO:0007669"/>
    <property type="project" value="TreeGrafter"/>
</dbReference>
<dbReference type="GO" id="GO:0006559">
    <property type="term" value="P:L-phenylalanine catabolic process"/>
    <property type="evidence" value="ECO:0007669"/>
    <property type="project" value="TreeGrafter"/>
</dbReference>
<dbReference type="PROSITE" id="PS00061">
    <property type="entry name" value="ADH_SHORT"/>
    <property type="match status" value="1"/>
</dbReference>
<sequence>MAGSPQKLLLLYGCCGDAASYLCAAFRKRTWQVVGCDVNKVSCSPGPDHFVHVEGPPLLEQGDKVTSDLQPIMKQLGRTHFDAIVNLSGGFALGGADSPSFLHDSYRMVSNTVGTSIICANLATKFLKPSGLMILPGALIALNATPKMLAYGASKAFVHQMVQSLAEPGSGMPANSRVMGLLPLVLDTPTNRKTMPEADKSNWTPLEDLARLVTDACEQPTSVQNGGLYGLKTEGGKTKWTEVNVI</sequence>
<dbReference type="GO" id="GO:0070402">
    <property type="term" value="F:NADPH binding"/>
    <property type="evidence" value="ECO:0007669"/>
    <property type="project" value="TreeGrafter"/>
</dbReference>
<evidence type="ECO:0000256" key="7">
    <source>
        <dbReference type="ARBA" id="ARBA00039520"/>
    </source>
</evidence>
<reference evidence="9 10" key="1">
    <citation type="submission" date="2014-11" db="EMBL/GenBank/DDBJ databases">
        <authorList>
            <person name="Zhu J."/>
            <person name="Qi W."/>
            <person name="Song R."/>
        </authorList>
    </citation>
    <scope>NUCLEOTIDE SEQUENCE [LARGE SCALE GENOMIC DNA]</scope>
</reference>
<dbReference type="SUPFAM" id="SSF51735">
    <property type="entry name" value="NAD(P)-binding Rossmann-fold domains"/>
    <property type="match status" value="1"/>
</dbReference>
<dbReference type="EMBL" id="CDMY01000392">
    <property type="protein sequence ID" value="CEM09097.1"/>
    <property type="molecule type" value="Genomic_DNA"/>
</dbReference>
<evidence type="ECO:0000256" key="1">
    <source>
        <dbReference type="ARBA" id="ARBA00006484"/>
    </source>
</evidence>
<dbReference type="InterPro" id="IPR020904">
    <property type="entry name" value="Sc_DH/Rdtase_CS"/>
</dbReference>
<dbReference type="InterPro" id="IPR036291">
    <property type="entry name" value="NAD(P)-bd_dom_sf"/>
</dbReference>
<dbReference type="EC" id="1.5.1.34" evidence="6"/>
<keyword evidence="4" id="KW-0560">Oxidoreductase</keyword>
<keyword evidence="5" id="KW-0783">Tetrahydrobiopterin biosynthesis</keyword>
<evidence type="ECO:0000256" key="2">
    <source>
        <dbReference type="ARBA" id="ARBA00011738"/>
    </source>
</evidence>
<gene>
    <name evidence="9" type="ORF">Vbra_14780</name>
</gene>
<keyword evidence="10" id="KW-1185">Reference proteome</keyword>
<evidence type="ECO:0000313" key="10">
    <source>
        <dbReference type="Proteomes" id="UP000041254"/>
    </source>
</evidence>
<dbReference type="Gene3D" id="3.40.50.720">
    <property type="entry name" value="NAD(P)-binding Rossmann-like Domain"/>
    <property type="match status" value="1"/>
</dbReference>